<sequence length="157" mass="17561">MLISELLQQPDVTLNDGDYLASNTEKTGYVPSHKDTANFDRGRYVFKLVQTATGMNVVPVINNEEGTEYVDDEVNPVVIQSGDKLVYQTGRNHPDYHDGYHGRQFYEVEVKEGEEAQQILLAFIEFVKSEYSMGVNDFTLEGPTYLGDGSDSDPEGP</sequence>
<dbReference type="KEGG" id="vg:28799534"/>
<evidence type="ECO:0000313" key="2">
    <source>
        <dbReference type="Proteomes" id="UP000201588"/>
    </source>
</evidence>
<organism evidence="1 2">
    <name type="scientific">Bacillus phage Shbh1</name>
    <dbReference type="NCBI Taxonomy" id="1796992"/>
    <lineage>
        <taxon>Viruses</taxon>
        <taxon>Duplodnaviria</taxon>
        <taxon>Heunggongvirae</taxon>
        <taxon>Uroviricota</taxon>
        <taxon>Caudoviricetes</taxon>
        <taxon>Herelleviridae</taxon>
        <taxon>Bastillevirinae</taxon>
        <taxon>Shalavirus</taxon>
        <taxon>Shalavirus Shbh1</taxon>
    </lineage>
</organism>
<dbReference type="Proteomes" id="UP000201588">
    <property type="component" value="Segment"/>
</dbReference>
<protein>
    <submittedName>
        <fullName evidence="1">Uncharacterized protein</fullName>
    </submittedName>
</protein>
<name>A0A142F1J2_9CAUD</name>
<dbReference type="GeneID" id="28799534"/>
<evidence type="ECO:0000313" key="1">
    <source>
        <dbReference type="EMBL" id="AMQ66649.1"/>
    </source>
</evidence>
<dbReference type="EMBL" id="KU640380">
    <property type="protein sequence ID" value="AMQ66649.1"/>
    <property type="molecule type" value="Genomic_DNA"/>
</dbReference>
<dbReference type="RefSeq" id="YP_009275339.1">
    <property type="nucleotide sequence ID" value="NC_030925.1"/>
</dbReference>
<keyword evidence="2" id="KW-1185">Reference proteome</keyword>
<accession>A0A142F1J2</accession>
<reference evidence="1 2" key="1">
    <citation type="submission" date="2016-01" db="EMBL/GenBank/DDBJ databases">
        <title>Isolation and characterization of bacteriophages from East Africa Rift Valley soda lakes.</title>
        <authorList>
            <person name="van Zyl L.J."/>
            <person name="Nemavhulani S."/>
            <person name="Cowan D.A."/>
            <person name="Trindade M.I."/>
        </authorList>
    </citation>
    <scope>NUCLEOTIDE SEQUENCE [LARGE SCALE GENOMIC DNA]</scope>
</reference>
<dbReference type="OrthoDB" id="18845at10239"/>
<proteinExistence type="predicted"/>